<feature type="transmembrane region" description="Helical" evidence="1">
    <location>
        <begin position="49"/>
        <end position="72"/>
    </location>
</feature>
<sequence length="222" mass="25595">MQYCSHCQVRIRGNKRNCPLCGNILPGHDGAYDQQEIYPVVPPFYERHLALRIMIFASVVALVVSFMVYALFPSSINWPVFALFGLISMWLSLIIVIKKRHHITKNIMWQVTILSFLSVIWDWGTGWRGWSLDFVVPILFVSAMFVLYVTAKIMKLRARDYITYFLLDGLLGIIPVIFLLFDWIHVLYPSVISVAVSIIFLSAILIFQGENIKAELAKRMHI</sequence>
<keyword evidence="1" id="KW-0472">Membrane</keyword>
<accession>A0A857DLW6</accession>
<protein>
    <recommendedName>
        <fullName evidence="4">Zinc ribbon domain-containing protein</fullName>
    </recommendedName>
</protein>
<feature type="transmembrane region" description="Helical" evidence="1">
    <location>
        <begin position="187"/>
        <end position="207"/>
    </location>
</feature>
<dbReference type="Pfam" id="PF19845">
    <property type="entry name" value="DUF6320"/>
    <property type="match status" value="1"/>
</dbReference>
<evidence type="ECO:0000313" key="2">
    <source>
        <dbReference type="EMBL" id="QHA01442.1"/>
    </source>
</evidence>
<dbReference type="Proteomes" id="UP000430508">
    <property type="component" value="Chromosome"/>
</dbReference>
<keyword evidence="1" id="KW-1133">Transmembrane helix</keyword>
<dbReference type="EMBL" id="CP046996">
    <property type="protein sequence ID" value="QHA01442.1"/>
    <property type="molecule type" value="Genomic_DNA"/>
</dbReference>
<feature type="transmembrane region" description="Helical" evidence="1">
    <location>
        <begin position="130"/>
        <end position="149"/>
    </location>
</feature>
<proteinExistence type="predicted"/>
<organism evidence="2 3">
    <name type="scientific">Dehalobacter restrictus</name>
    <dbReference type="NCBI Taxonomy" id="55583"/>
    <lineage>
        <taxon>Bacteria</taxon>
        <taxon>Bacillati</taxon>
        <taxon>Bacillota</taxon>
        <taxon>Clostridia</taxon>
        <taxon>Eubacteriales</taxon>
        <taxon>Desulfitobacteriaceae</taxon>
        <taxon>Dehalobacter</taxon>
    </lineage>
</organism>
<feature type="transmembrane region" description="Helical" evidence="1">
    <location>
        <begin position="78"/>
        <end position="95"/>
    </location>
</feature>
<dbReference type="AlphaFoldDB" id="A0A857DLW6"/>
<evidence type="ECO:0000313" key="3">
    <source>
        <dbReference type="Proteomes" id="UP000430508"/>
    </source>
</evidence>
<reference evidence="2 3" key="1">
    <citation type="submission" date="2019-12" db="EMBL/GenBank/DDBJ databases">
        <title>Sequence classification of anaerobic respiratory reductive dehalogenases: First we see many, then we see few.</title>
        <authorList>
            <person name="Molenda O."/>
            <person name="Puentes Jacome L.A."/>
            <person name="Cao X."/>
            <person name="Nesbo C.L."/>
            <person name="Tang S."/>
            <person name="Morson N."/>
            <person name="Patron J."/>
            <person name="Lomheim L."/>
            <person name="Wishart D.S."/>
            <person name="Edwards E.A."/>
        </authorList>
    </citation>
    <scope>NUCLEOTIDE SEQUENCE [LARGE SCALE GENOMIC DNA]</scope>
    <source>
        <strain evidence="2 3">12DCA</strain>
    </source>
</reference>
<evidence type="ECO:0008006" key="4">
    <source>
        <dbReference type="Google" id="ProtNLM"/>
    </source>
</evidence>
<dbReference type="RefSeq" id="WP_019226792.1">
    <property type="nucleotide sequence ID" value="NZ_CP046996.1"/>
</dbReference>
<keyword evidence="1" id="KW-0812">Transmembrane</keyword>
<feature type="transmembrane region" description="Helical" evidence="1">
    <location>
        <begin position="161"/>
        <end position="181"/>
    </location>
</feature>
<name>A0A857DLW6_9FIRM</name>
<dbReference type="InterPro" id="IPR046283">
    <property type="entry name" value="DUF6320"/>
</dbReference>
<gene>
    <name evidence="2" type="ORF">GQ588_12730</name>
</gene>
<feature type="transmembrane region" description="Helical" evidence="1">
    <location>
        <begin position="107"/>
        <end position="124"/>
    </location>
</feature>
<evidence type="ECO:0000256" key="1">
    <source>
        <dbReference type="SAM" id="Phobius"/>
    </source>
</evidence>